<dbReference type="InterPro" id="IPR000620">
    <property type="entry name" value="EamA_dom"/>
</dbReference>
<evidence type="ECO:0000313" key="9">
    <source>
        <dbReference type="Proteomes" id="UP001597371"/>
    </source>
</evidence>
<evidence type="ECO:0000256" key="4">
    <source>
        <dbReference type="ARBA" id="ARBA00022989"/>
    </source>
</evidence>
<reference evidence="9" key="1">
    <citation type="journal article" date="2019" name="Int. J. Syst. Evol. Microbiol.">
        <title>The Global Catalogue of Microorganisms (GCM) 10K type strain sequencing project: providing services to taxonomists for standard genome sequencing and annotation.</title>
        <authorList>
            <consortium name="The Broad Institute Genomics Platform"/>
            <consortium name="The Broad Institute Genome Sequencing Center for Infectious Disease"/>
            <person name="Wu L."/>
            <person name="Ma J."/>
        </authorList>
    </citation>
    <scope>NUCLEOTIDE SEQUENCE [LARGE SCALE GENOMIC DNA]</scope>
    <source>
        <strain evidence="9">ZS-35-S2</strain>
    </source>
</reference>
<evidence type="ECO:0000256" key="5">
    <source>
        <dbReference type="ARBA" id="ARBA00023136"/>
    </source>
</evidence>
<dbReference type="InterPro" id="IPR050638">
    <property type="entry name" value="AA-Vitamin_Transporters"/>
</dbReference>
<keyword evidence="4 6" id="KW-1133">Transmembrane helix</keyword>
<dbReference type="RefSeq" id="WP_209735964.1">
    <property type="nucleotide sequence ID" value="NZ_CP072611.1"/>
</dbReference>
<feature type="transmembrane region" description="Helical" evidence="6">
    <location>
        <begin position="38"/>
        <end position="57"/>
    </location>
</feature>
<evidence type="ECO:0000259" key="7">
    <source>
        <dbReference type="Pfam" id="PF00892"/>
    </source>
</evidence>
<comment type="subcellular location">
    <subcellularLocation>
        <location evidence="1">Cell membrane</location>
        <topology evidence="1">Multi-pass membrane protein</topology>
    </subcellularLocation>
</comment>
<dbReference type="PANTHER" id="PTHR32322:SF18">
    <property type="entry name" value="S-ADENOSYLMETHIONINE_S-ADENOSYLHOMOCYSTEINE TRANSPORTER"/>
    <property type="match status" value="1"/>
</dbReference>
<evidence type="ECO:0000256" key="1">
    <source>
        <dbReference type="ARBA" id="ARBA00004651"/>
    </source>
</evidence>
<keyword evidence="3 6" id="KW-0812">Transmembrane</keyword>
<keyword evidence="5 6" id="KW-0472">Membrane</keyword>
<sequence length="301" mass="32308">MRLIAHPYLFLVLAAIFWGANAVGGKLAVGHVSPMMLNVLRWGMATLLLLPFAWHKLRADRQVIISRLPFLFTMGTCGMALFNAILYTALLHTTAVQAMIVQSAMPLVVFLGMFLFYKVKVLPMQVLGFTLTAAGVLLAAARGDPTALLTLDLNIGDAMMLGAVLLYGGYTVALRLKPPLHWISLIFVLCASAFAAAIPLLLWETATGRFVAPDATGWAIALFTAILPSIAAQVFYIRGVELIGANRANLFVNLVPITGAVMAVAILGEALLPYHFIALALVIGGIMLAERAGRAAWRPAK</sequence>
<keyword evidence="9" id="KW-1185">Reference proteome</keyword>
<dbReference type="PANTHER" id="PTHR32322">
    <property type="entry name" value="INNER MEMBRANE TRANSPORTER"/>
    <property type="match status" value="1"/>
</dbReference>
<gene>
    <name evidence="8" type="ORF">ACFSKQ_01355</name>
</gene>
<feature type="transmembrane region" description="Helical" evidence="6">
    <location>
        <begin position="124"/>
        <end position="141"/>
    </location>
</feature>
<name>A0ABW5CHL4_9HYPH</name>
<dbReference type="EMBL" id="JBHUIJ010000002">
    <property type="protein sequence ID" value="MFD2236107.1"/>
    <property type="molecule type" value="Genomic_DNA"/>
</dbReference>
<dbReference type="SUPFAM" id="SSF103481">
    <property type="entry name" value="Multidrug resistance efflux transporter EmrE"/>
    <property type="match status" value="2"/>
</dbReference>
<feature type="transmembrane region" description="Helical" evidence="6">
    <location>
        <begin position="215"/>
        <end position="236"/>
    </location>
</feature>
<comment type="caution">
    <text evidence="8">The sequence shown here is derived from an EMBL/GenBank/DDBJ whole genome shotgun (WGS) entry which is preliminary data.</text>
</comment>
<dbReference type="Proteomes" id="UP001597371">
    <property type="component" value="Unassembled WGS sequence"/>
</dbReference>
<evidence type="ECO:0000313" key="8">
    <source>
        <dbReference type="EMBL" id="MFD2236107.1"/>
    </source>
</evidence>
<evidence type="ECO:0000256" key="3">
    <source>
        <dbReference type="ARBA" id="ARBA00022692"/>
    </source>
</evidence>
<evidence type="ECO:0000256" key="2">
    <source>
        <dbReference type="ARBA" id="ARBA00022475"/>
    </source>
</evidence>
<feature type="transmembrane region" description="Helical" evidence="6">
    <location>
        <begin position="96"/>
        <end position="117"/>
    </location>
</feature>
<feature type="transmembrane region" description="Helical" evidence="6">
    <location>
        <begin position="182"/>
        <end position="203"/>
    </location>
</feature>
<organism evidence="8 9">
    <name type="scientific">Aureimonas populi</name>
    <dbReference type="NCBI Taxonomy" id="1701758"/>
    <lineage>
        <taxon>Bacteria</taxon>
        <taxon>Pseudomonadati</taxon>
        <taxon>Pseudomonadota</taxon>
        <taxon>Alphaproteobacteria</taxon>
        <taxon>Hyphomicrobiales</taxon>
        <taxon>Aurantimonadaceae</taxon>
        <taxon>Aureimonas</taxon>
    </lineage>
</organism>
<feature type="transmembrane region" description="Helical" evidence="6">
    <location>
        <begin position="69"/>
        <end position="90"/>
    </location>
</feature>
<proteinExistence type="predicted"/>
<feature type="domain" description="EamA" evidence="7">
    <location>
        <begin position="8"/>
        <end position="139"/>
    </location>
</feature>
<dbReference type="Pfam" id="PF00892">
    <property type="entry name" value="EamA"/>
    <property type="match status" value="2"/>
</dbReference>
<keyword evidence="2" id="KW-1003">Cell membrane</keyword>
<dbReference type="InterPro" id="IPR037185">
    <property type="entry name" value="EmrE-like"/>
</dbReference>
<accession>A0ABW5CHL4</accession>
<evidence type="ECO:0000256" key="6">
    <source>
        <dbReference type="SAM" id="Phobius"/>
    </source>
</evidence>
<feature type="transmembrane region" description="Helical" evidence="6">
    <location>
        <begin position="272"/>
        <end position="289"/>
    </location>
</feature>
<feature type="transmembrane region" description="Helical" evidence="6">
    <location>
        <begin position="147"/>
        <end position="170"/>
    </location>
</feature>
<feature type="transmembrane region" description="Helical" evidence="6">
    <location>
        <begin position="248"/>
        <end position="266"/>
    </location>
</feature>
<protein>
    <submittedName>
        <fullName evidence="8">DMT family transporter</fullName>
    </submittedName>
</protein>
<feature type="domain" description="EamA" evidence="7">
    <location>
        <begin position="155"/>
        <end position="288"/>
    </location>
</feature>